<comment type="caution">
    <text evidence="3">The sequence shown here is derived from an EMBL/GenBank/DDBJ whole genome shotgun (WGS) entry which is preliminary data.</text>
</comment>
<feature type="domain" description="DUF4097" evidence="2">
    <location>
        <begin position="132"/>
        <end position="224"/>
    </location>
</feature>
<proteinExistence type="predicted"/>
<dbReference type="Proteomes" id="UP001172082">
    <property type="component" value="Unassembled WGS sequence"/>
</dbReference>
<sequence length="260" mass="28470">MRHLIYALLIICTIGLQANAQGYEQKVDSSIEKIRILFSNSHIRVSGNQGDLFRIKGTRAHKVPERAKGLKPLYQTLEDNTGIGFSAIEKDGVLILTRVVTREDGDYQITVPQNLDLEIIEQHWYGEQISVSDIKGSVTIKSNNSDIDLKNISGTLEIKSTSGDIEGSLSSLSRSAESKISSVSGTIDLAIPSNLGADLELKSISGKVFTDFDLKWENDRHNQGLRRIGGARESKGSINGGGARLALSSISDDIYLRKQK</sequence>
<evidence type="ECO:0000259" key="2">
    <source>
        <dbReference type="Pfam" id="PF13349"/>
    </source>
</evidence>
<accession>A0ABT8KM26</accession>
<dbReference type="InterPro" id="IPR025164">
    <property type="entry name" value="Toastrack_DUF4097"/>
</dbReference>
<reference evidence="3" key="1">
    <citation type="submission" date="2023-06" db="EMBL/GenBank/DDBJ databases">
        <title>Genomic of Parafulvivirga corallium.</title>
        <authorList>
            <person name="Wang G."/>
        </authorList>
    </citation>
    <scope>NUCLEOTIDE SEQUENCE</scope>
    <source>
        <strain evidence="3">BMA10</strain>
    </source>
</reference>
<organism evidence="3 4">
    <name type="scientific">Splendidivirga corallicola</name>
    <dbReference type="NCBI Taxonomy" id="3051826"/>
    <lineage>
        <taxon>Bacteria</taxon>
        <taxon>Pseudomonadati</taxon>
        <taxon>Bacteroidota</taxon>
        <taxon>Cytophagia</taxon>
        <taxon>Cytophagales</taxon>
        <taxon>Splendidivirgaceae</taxon>
        <taxon>Splendidivirga</taxon>
    </lineage>
</organism>
<name>A0ABT8KM26_9BACT</name>
<protein>
    <submittedName>
        <fullName evidence="3">DUF4097 family beta strand repeat-containing protein</fullName>
    </submittedName>
</protein>
<evidence type="ECO:0000256" key="1">
    <source>
        <dbReference type="SAM" id="SignalP"/>
    </source>
</evidence>
<feature type="chain" id="PRO_5046470335" evidence="1">
    <location>
        <begin position="21"/>
        <end position="260"/>
    </location>
</feature>
<dbReference type="RefSeq" id="WP_346751802.1">
    <property type="nucleotide sequence ID" value="NZ_JAUJEA010000003.1"/>
</dbReference>
<dbReference type="EMBL" id="JAUJEA010000003">
    <property type="protein sequence ID" value="MDN5201774.1"/>
    <property type="molecule type" value="Genomic_DNA"/>
</dbReference>
<evidence type="ECO:0000313" key="4">
    <source>
        <dbReference type="Proteomes" id="UP001172082"/>
    </source>
</evidence>
<dbReference type="Pfam" id="PF13349">
    <property type="entry name" value="DUF4097"/>
    <property type="match status" value="1"/>
</dbReference>
<feature type="signal peptide" evidence="1">
    <location>
        <begin position="1"/>
        <end position="20"/>
    </location>
</feature>
<gene>
    <name evidence="3" type="ORF">QQ008_10385</name>
</gene>
<evidence type="ECO:0000313" key="3">
    <source>
        <dbReference type="EMBL" id="MDN5201774.1"/>
    </source>
</evidence>
<keyword evidence="4" id="KW-1185">Reference proteome</keyword>
<keyword evidence="1" id="KW-0732">Signal</keyword>